<proteinExistence type="predicted"/>
<evidence type="ECO:0000313" key="1">
    <source>
        <dbReference type="EMBL" id="GMT05569.1"/>
    </source>
</evidence>
<evidence type="ECO:0000313" key="2">
    <source>
        <dbReference type="Proteomes" id="UP001432027"/>
    </source>
</evidence>
<feature type="non-terminal residue" evidence="1">
    <location>
        <position position="63"/>
    </location>
</feature>
<feature type="non-terminal residue" evidence="1">
    <location>
        <position position="1"/>
    </location>
</feature>
<name>A0AAV5UF52_9BILA</name>
<gene>
    <name evidence="1" type="ORF">PENTCL1PPCAC_27743</name>
</gene>
<dbReference type="EMBL" id="BTSX01000006">
    <property type="protein sequence ID" value="GMT05569.1"/>
    <property type="molecule type" value="Genomic_DNA"/>
</dbReference>
<comment type="caution">
    <text evidence="1">The sequence shown here is derived from an EMBL/GenBank/DDBJ whole genome shotgun (WGS) entry which is preliminary data.</text>
</comment>
<sequence length="63" mass="6766">PSVDSIREQEWNHLCVVLSRSVIKNSQVTVCMNGSPTASHKLQYILQNVGGGASQIASTLVVN</sequence>
<dbReference type="AlphaFoldDB" id="A0AAV5UF52"/>
<accession>A0AAV5UF52</accession>
<dbReference type="Proteomes" id="UP001432027">
    <property type="component" value="Unassembled WGS sequence"/>
</dbReference>
<keyword evidence="2" id="KW-1185">Reference proteome</keyword>
<reference evidence="1" key="1">
    <citation type="submission" date="2023-10" db="EMBL/GenBank/DDBJ databases">
        <title>Genome assembly of Pristionchus species.</title>
        <authorList>
            <person name="Yoshida K."/>
            <person name="Sommer R.J."/>
        </authorList>
    </citation>
    <scope>NUCLEOTIDE SEQUENCE</scope>
    <source>
        <strain evidence="1">RS0144</strain>
    </source>
</reference>
<protein>
    <submittedName>
        <fullName evidence="1">Uncharacterized protein</fullName>
    </submittedName>
</protein>
<organism evidence="1 2">
    <name type="scientific">Pristionchus entomophagus</name>
    <dbReference type="NCBI Taxonomy" id="358040"/>
    <lineage>
        <taxon>Eukaryota</taxon>
        <taxon>Metazoa</taxon>
        <taxon>Ecdysozoa</taxon>
        <taxon>Nematoda</taxon>
        <taxon>Chromadorea</taxon>
        <taxon>Rhabditida</taxon>
        <taxon>Rhabditina</taxon>
        <taxon>Diplogasteromorpha</taxon>
        <taxon>Diplogasteroidea</taxon>
        <taxon>Neodiplogasteridae</taxon>
        <taxon>Pristionchus</taxon>
    </lineage>
</organism>